<comment type="caution">
    <text evidence="1">The sequence shown here is derived from an EMBL/GenBank/DDBJ whole genome shotgun (WGS) entry which is preliminary data.</text>
</comment>
<proteinExistence type="predicted"/>
<accession>A0A2T5GQ95</accession>
<dbReference type="AlphaFoldDB" id="A0A2T5GQ95"/>
<keyword evidence="2" id="KW-1185">Reference proteome</keyword>
<reference evidence="1 2" key="1">
    <citation type="submission" date="2018-04" db="EMBL/GenBank/DDBJ databases">
        <title>Genomic Encyclopedia of Type Strains, Phase III (KMG-III): the genomes of soil and plant-associated and newly described type strains.</title>
        <authorList>
            <person name="Whitman W."/>
        </authorList>
    </citation>
    <scope>NUCLEOTIDE SEQUENCE [LARGE SCALE GENOMIC DNA]</scope>
    <source>
        <strain evidence="1 2">MA101b</strain>
    </source>
</reference>
<dbReference type="EMBL" id="QAOG01000002">
    <property type="protein sequence ID" value="PTQ61486.1"/>
    <property type="molecule type" value="Genomic_DNA"/>
</dbReference>
<gene>
    <name evidence="1" type="ORF">C8J26_1821</name>
</gene>
<protein>
    <submittedName>
        <fullName evidence="1">Uncharacterized protein</fullName>
    </submittedName>
</protein>
<organism evidence="1 2">
    <name type="scientific">Sphingomonas aurantiaca</name>
    <dbReference type="NCBI Taxonomy" id="185949"/>
    <lineage>
        <taxon>Bacteria</taxon>
        <taxon>Pseudomonadati</taxon>
        <taxon>Pseudomonadota</taxon>
        <taxon>Alphaproteobacteria</taxon>
        <taxon>Sphingomonadales</taxon>
        <taxon>Sphingomonadaceae</taxon>
        <taxon>Sphingomonas</taxon>
    </lineage>
</organism>
<dbReference type="Proteomes" id="UP000244189">
    <property type="component" value="Unassembled WGS sequence"/>
</dbReference>
<name>A0A2T5GQ95_9SPHN</name>
<sequence length="54" mass="6146">MQTTTEQPRARAVFSTNDFALMKEVLGEMISKTSIDDARLMRMSALYHRLGRLG</sequence>
<evidence type="ECO:0000313" key="1">
    <source>
        <dbReference type="EMBL" id="PTQ61486.1"/>
    </source>
</evidence>
<evidence type="ECO:0000313" key="2">
    <source>
        <dbReference type="Proteomes" id="UP000244189"/>
    </source>
</evidence>
<dbReference type="RefSeq" id="WP_167398800.1">
    <property type="nucleotide sequence ID" value="NZ_JAPZPS010000004.1"/>
</dbReference>